<accession>A0A0K9PKR6</accession>
<sequence>MAGKNLMILVFICVFGVGMADKLVPAIITFGDSSVDVGNNDYLATAFRADYAPYGRDFKNKLATGRFSNGKLATDITADTLGFEKPSPPYLSPEATGKNLLDGANFASAGSGFDDKTAMASNVITLTMQVEYFKEYQSKLAAYAGSKKAASIISGALYIVSFGNSDFMQNYYLNPLLQKMYSPDEYSSYLIRIYSNLIQELYGLGARRIGVTSLPPIGCVPAAITLFGYGSNSCVQSLNNVALKFNKKMNLSTTKISKQYPKLKIAIFDIYKPLLDIVHNPSKSGFVEARKGCCGSGLVETTTALCNPKTPGTCANATQYVFWDAAHPTEAANQILADSLLLEGITLVL</sequence>
<feature type="signal peptide" evidence="2">
    <location>
        <begin position="1"/>
        <end position="20"/>
    </location>
</feature>
<dbReference type="InterPro" id="IPR035669">
    <property type="entry name" value="SGNH_plant_lipase-like"/>
</dbReference>
<protein>
    <submittedName>
        <fullName evidence="3">GDSL esterase/lipase APG</fullName>
    </submittedName>
</protein>
<dbReference type="AlphaFoldDB" id="A0A0K9PKR6"/>
<dbReference type="PANTHER" id="PTHR45642">
    <property type="entry name" value="GDSL ESTERASE/LIPASE EXL3"/>
    <property type="match status" value="1"/>
</dbReference>
<dbReference type="PANTHER" id="PTHR45642:SF35">
    <property type="entry name" value="GDSL ESTERASE_LIPASE APG"/>
    <property type="match status" value="1"/>
</dbReference>
<feature type="chain" id="PRO_5005528003" evidence="2">
    <location>
        <begin position="21"/>
        <end position="349"/>
    </location>
</feature>
<dbReference type="STRING" id="29655.A0A0K9PKR6"/>
<dbReference type="OrthoDB" id="1600564at2759"/>
<comment type="similarity">
    <text evidence="1">Belongs to the 'GDSL' lipolytic enzyme family.</text>
</comment>
<evidence type="ECO:0000313" key="3">
    <source>
        <dbReference type="EMBL" id="KMZ69561.1"/>
    </source>
</evidence>
<dbReference type="InterPro" id="IPR001087">
    <property type="entry name" value="GDSL"/>
</dbReference>
<dbReference type="EMBL" id="LFYR01000757">
    <property type="protein sequence ID" value="KMZ69561.1"/>
    <property type="molecule type" value="Genomic_DNA"/>
</dbReference>
<proteinExistence type="inferred from homology"/>
<reference evidence="4" key="1">
    <citation type="journal article" date="2016" name="Nature">
        <title>The genome of the seagrass Zostera marina reveals angiosperm adaptation to the sea.</title>
        <authorList>
            <person name="Olsen J.L."/>
            <person name="Rouze P."/>
            <person name="Verhelst B."/>
            <person name="Lin Y.-C."/>
            <person name="Bayer T."/>
            <person name="Collen J."/>
            <person name="Dattolo E."/>
            <person name="De Paoli E."/>
            <person name="Dittami S."/>
            <person name="Maumus F."/>
            <person name="Michel G."/>
            <person name="Kersting A."/>
            <person name="Lauritano C."/>
            <person name="Lohaus R."/>
            <person name="Toepel M."/>
            <person name="Tonon T."/>
            <person name="Vanneste K."/>
            <person name="Amirebrahimi M."/>
            <person name="Brakel J."/>
            <person name="Bostroem C."/>
            <person name="Chovatia M."/>
            <person name="Grimwood J."/>
            <person name="Jenkins J.W."/>
            <person name="Jueterbock A."/>
            <person name="Mraz A."/>
            <person name="Stam W.T."/>
            <person name="Tice H."/>
            <person name="Bornberg-Bauer E."/>
            <person name="Green P.J."/>
            <person name="Pearson G.A."/>
            <person name="Procaccini G."/>
            <person name="Duarte C.M."/>
            <person name="Schmutz J."/>
            <person name="Reusch T.B.H."/>
            <person name="Van de Peer Y."/>
        </authorList>
    </citation>
    <scope>NUCLEOTIDE SEQUENCE [LARGE SCALE GENOMIC DNA]</scope>
    <source>
        <strain evidence="4">cv. Finnish</strain>
    </source>
</reference>
<name>A0A0K9PKR6_ZOSMR</name>
<dbReference type="FunFam" id="3.40.50.1110:FF:000003">
    <property type="entry name" value="GDSL esterase/lipase APG"/>
    <property type="match status" value="1"/>
</dbReference>
<keyword evidence="2" id="KW-0732">Signal</keyword>
<comment type="caution">
    <text evidence="3">The sequence shown here is derived from an EMBL/GenBank/DDBJ whole genome shotgun (WGS) entry which is preliminary data.</text>
</comment>
<dbReference type="SUPFAM" id="SSF52266">
    <property type="entry name" value="SGNH hydrolase"/>
    <property type="match status" value="1"/>
</dbReference>
<dbReference type="Proteomes" id="UP000036987">
    <property type="component" value="Unassembled WGS sequence"/>
</dbReference>
<evidence type="ECO:0000256" key="2">
    <source>
        <dbReference type="SAM" id="SignalP"/>
    </source>
</evidence>
<dbReference type="OMA" id="YQQVEYF"/>
<organism evidence="3 4">
    <name type="scientific">Zostera marina</name>
    <name type="common">Eelgrass</name>
    <dbReference type="NCBI Taxonomy" id="29655"/>
    <lineage>
        <taxon>Eukaryota</taxon>
        <taxon>Viridiplantae</taxon>
        <taxon>Streptophyta</taxon>
        <taxon>Embryophyta</taxon>
        <taxon>Tracheophyta</taxon>
        <taxon>Spermatophyta</taxon>
        <taxon>Magnoliopsida</taxon>
        <taxon>Liliopsida</taxon>
        <taxon>Zosteraceae</taxon>
        <taxon>Zostera</taxon>
    </lineage>
</organism>
<dbReference type="InterPro" id="IPR036514">
    <property type="entry name" value="SGNH_hydro_sf"/>
</dbReference>
<dbReference type="Pfam" id="PF00657">
    <property type="entry name" value="Lipase_GDSL"/>
    <property type="match status" value="1"/>
</dbReference>
<keyword evidence="4" id="KW-1185">Reference proteome</keyword>
<evidence type="ECO:0000256" key="1">
    <source>
        <dbReference type="ARBA" id="ARBA00008668"/>
    </source>
</evidence>
<dbReference type="Gene3D" id="3.40.50.1110">
    <property type="entry name" value="SGNH hydrolase"/>
    <property type="match status" value="1"/>
</dbReference>
<evidence type="ECO:0000313" key="4">
    <source>
        <dbReference type="Proteomes" id="UP000036987"/>
    </source>
</evidence>
<gene>
    <name evidence="3" type="ORF">ZOSMA_20G00390</name>
</gene>
<dbReference type="InterPro" id="IPR050592">
    <property type="entry name" value="GDSL_lipolytic_enzyme"/>
</dbReference>
<dbReference type="CDD" id="cd01837">
    <property type="entry name" value="SGNH_plant_lipase_like"/>
    <property type="match status" value="1"/>
</dbReference>
<dbReference type="GO" id="GO:0016788">
    <property type="term" value="F:hydrolase activity, acting on ester bonds"/>
    <property type="evidence" value="ECO:0007669"/>
    <property type="project" value="InterPro"/>
</dbReference>